<feature type="disulfide bond" evidence="6">
    <location>
        <begin position="173"/>
        <end position="182"/>
    </location>
</feature>
<dbReference type="GO" id="GO:0032991">
    <property type="term" value="C:protein-containing complex"/>
    <property type="evidence" value="ECO:0007669"/>
    <property type="project" value="TreeGrafter"/>
</dbReference>
<dbReference type="InterPro" id="IPR000152">
    <property type="entry name" value="EGF-type_Asp/Asn_hydroxyl_site"/>
</dbReference>
<dbReference type="SUPFAM" id="SSF57196">
    <property type="entry name" value="EGF/Laminin"/>
    <property type="match status" value="3"/>
</dbReference>
<dbReference type="PANTHER" id="PTHR24049:SF22">
    <property type="entry name" value="DROSOPHILA CRUMBS HOMOLOG"/>
    <property type="match status" value="1"/>
</dbReference>
<keyword evidence="1 6" id="KW-0245">EGF-like domain</keyword>
<dbReference type="STRING" id="31246.A0A183PKB3"/>
<feature type="disulfide bond" evidence="6">
    <location>
        <begin position="38"/>
        <end position="47"/>
    </location>
</feature>
<dbReference type="EMBL" id="UZAL01035059">
    <property type="protein sequence ID" value="VDP66838.1"/>
    <property type="molecule type" value="Genomic_DNA"/>
</dbReference>
<reference evidence="7 8" key="1">
    <citation type="submission" date="2018-11" db="EMBL/GenBank/DDBJ databases">
        <authorList>
            <consortium name="Pathogen Informatics"/>
        </authorList>
    </citation>
    <scope>NUCLEOTIDE SEQUENCE [LARGE SCALE GENOMIC DNA]</scope>
    <source>
        <strain>Denwood</strain>
        <strain evidence="8">Zambia</strain>
    </source>
</reference>
<feature type="disulfide bond" evidence="6">
    <location>
        <begin position="118"/>
        <end position="127"/>
    </location>
</feature>
<dbReference type="GO" id="GO:0005886">
    <property type="term" value="C:plasma membrane"/>
    <property type="evidence" value="ECO:0007669"/>
    <property type="project" value="TreeGrafter"/>
</dbReference>
<dbReference type="Gene3D" id="2.10.25.10">
    <property type="entry name" value="Laminin"/>
    <property type="match status" value="4"/>
</dbReference>
<feature type="non-terminal residue" evidence="7">
    <location>
        <position position="1"/>
    </location>
</feature>
<dbReference type="Pfam" id="PF00008">
    <property type="entry name" value="EGF"/>
    <property type="match status" value="1"/>
</dbReference>
<evidence type="ECO:0000256" key="1">
    <source>
        <dbReference type="ARBA" id="ARBA00022536"/>
    </source>
</evidence>
<dbReference type="AlphaFoldDB" id="A0A183PKB3"/>
<accession>A0A183PKB3</accession>
<dbReference type="GO" id="GO:0005509">
    <property type="term" value="F:calcium ion binding"/>
    <property type="evidence" value="ECO:0007669"/>
    <property type="project" value="InterPro"/>
</dbReference>
<keyword evidence="3" id="KW-0677">Repeat</keyword>
<sequence length="312" mass="35049">FHGKLCETKIINNYCTEIVCQNGGQCNILDNGKEYCTCLKNYHGLYCEVEENQEEQNTELFRIEKDQIEMETFNCFKTPCFNNGTCHVLGGISNSSTITITNTTVNSNSNSGSTFCHCKPGFSGHYCENIQDYCQHSPCQNGGVCMLKNGDNNNNTINYLNVVIAESNYTCMCQPGYSGKHCEINIFDCFNQPCGSYGICRDEINGYHCECLKGWEGLHCDKKSLSTKLVTYEKNTGSNSMLMLMNSNSQEIHFNLSRLCPKNYYCANSALCIFTNDDTSSFMLNNLNIASEYKCLCETAIGRFEGMTISFI</sequence>
<feature type="disulfide bond" evidence="6">
    <location>
        <begin position="211"/>
        <end position="220"/>
    </location>
</feature>
<evidence type="ECO:0000313" key="7">
    <source>
        <dbReference type="EMBL" id="VDP66838.1"/>
    </source>
</evidence>
<protein>
    <submittedName>
        <fullName evidence="7">Uncharacterized protein</fullName>
    </submittedName>
</protein>
<dbReference type="PROSITE" id="PS00010">
    <property type="entry name" value="ASX_HYDROXYL"/>
    <property type="match status" value="1"/>
</dbReference>
<dbReference type="InterPro" id="IPR051022">
    <property type="entry name" value="Notch_Cell-Fate_Det"/>
</dbReference>
<dbReference type="PROSITE" id="PS01186">
    <property type="entry name" value="EGF_2"/>
    <property type="match status" value="3"/>
</dbReference>
<evidence type="ECO:0000256" key="5">
    <source>
        <dbReference type="ARBA" id="ARBA00023180"/>
    </source>
</evidence>
<evidence type="ECO:0000256" key="4">
    <source>
        <dbReference type="ARBA" id="ARBA00023157"/>
    </source>
</evidence>
<evidence type="ECO:0000256" key="2">
    <source>
        <dbReference type="ARBA" id="ARBA00022729"/>
    </source>
</evidence>
<keyword evidence="2" id="KW-0732">Signal</keyword>
<dbReference type="CDD" id="cd00054">
    <property type="entry name" value="EGF_CA"/>
    <property type="match status" value="1"/>
</dbReference>
<dbReference type="InterPro" id="IPR001881">
    <property type="entry name" value="EGF-like_Ca-bd_dom"/>
</dbReference>
<gene>
    <name evidence="7" type="ORF">SMTD_LOCUS14798</name>
</gene>
<dbReference type="PROSITE" id="PS50026">
    <property type="entry name" value="EGF_3"/>
    <property type="match status" value="4"/>
</dbReference>
<dbReference type="Proteomes" id="UP000269396">
    <property type="component" value="Unassembled WGS sequence"/>
</dbReference>
<comment type="caution">
    <text evidence="6">Lacks conserved residue(s) required for the propagation of feature annotation.</text>
</comment>
<dbReference type="GO" id="GO:0007157">
    <property type="term" value="P:heterophilic cell-cell adhesion via plasma membrane cell adhesion molecules"/>
    <property type="evidence" value="ECO:0007669"/>
    <property type="project" value="TreeGrafter"/>
</dbReference>
<evidence type="ECO:0000256" key="3">
    <source>
        <dbReference type="ARBA" id="ARBA00022737"/>
    </source>
</evidence>
<proteinExistence type="predicted"/>
<keyword evidence="4 6" id="KW-1015">Disulfide bond</keyword>
<dbReference type="FunFam" id="2.10.25.10:FF:000472">
    <property type="entry name" value="Uncharacterized protein, isoform A"/>
    <property type="match status" value="1"/>
</dbReference>
<dbReference type="PROSITE" id="PS00022">
    <property type="entry name" value="EGF_1"/>
    <property type="match status" value="4"/>
</dbReference>
<dbReference type="InterPro" id="IPR000742">
    <property type="entry name" value="EGF"/>
</dbReference>
<organism evidence="7 8">
    <name type="scientific">Schistosoma mattheei</name>
    <dbReference type="NCBI Taxonomy" id="31246"/>
    <lineage>
        <taxon>Eukaryota</taxon>
        <taxon>Metazoa</taxon>
        <taxon>Spiralia</taxon>
        <taxon>Lophotrochozoa</taxon>
        <taxon>Platyhelminthes</taxon>
        <taxon>Trematoda</taxon>
        <taxon>Digenea</taxon>
        <taxon>Strigeidida</taxon>
        <taxon>Schistosomatoidea</taxon>
        <taxon>Schistosomatidae</taxon>
        <taxon>Schistosoma</taxon>
    </lineage>
</organism>
<keyword evidence="5" id="KW-0325">Glycoprotein</keyword>
<dbReference type="PANTHER" id="PTHR24049">
    <property type="entry name" value="CRUMBS FAMILY MEMBER"/>
    <property type="match status" value="1"/>
</dbReference>
<evidence type="ECO:0000256" key="6">
    <source>
        <dbReference type="PROSITE-ProRule" id="PRU00076"/>
    </source>
</evidence>
<dbReference type="SMART" id="SM00181">
    <property type="entry name" value="EGF"/>
    <property type="match status" value="4"/>
</dbReference>
<evidence type="ECO:0000313" key="8">
    <source>
        <dbReference type="Proteomes" id="UP000269396"/>
    </source>
</evidence>
<keyword evidence="8" id="KW-1185">Reference proteome</keyword>
<dbReference type="SMART" id="SM00179">
    <property type="entry name" value="EGF_CA"/>
    <property type="match status" value="1"/>
</dbReference>
<name>A0A183PKB3_9TREM</name>
<dbReference type="GO" id="GO:0045197">
    <property type="term" value="P:establishment or maintenance of epithelial cell apical/basal polarity"/>
    <property type="evidence" value="ECO:0007669"/>
    <property type="project" value="TreeGrafter"/>
</dbReference>